<dbReference type="Proteomes" id="UP000015347">
    <property type="component" value="Unassembled WGS sequence"/>
</dbReference>
<dbReference type="STRING" id="1123237.Salmuc_05140"/>
<organism evidence="1 2">
    <name type="scientific">Salipiger mucosus DSM 16094</name>
    <dbReference type="NCBI Taxonomy" id="1123237"/>
    <lineage>
        <taxon>Bacteria</taxon>
        <taxon>Pseudomonadati</taxon>
        <taxon>Pseudomonadota</taxon>
        <taxon>Alphaproteobacteria</taxon>
        <taxon>Rhodobacterales</taxon>
        <taxon>Roseobacteraceae</taxon>
        <taxon>Salipiger</taxon>
    </lineage>
</organism>
<evidence type="ECO:0000313" key="2">
    <source>
        <dbReference type="Proteomes" id="UP000015347"/>
    </source>
</evidence>
<accession>S9QIZ5</accession>
<dbReference type="OrthoDB" id="7877031at2"/>
<sequence>MTIDLADIARGRRIVALAVRDLGRVAPHARPVRGPVSRLLRSFGLFA</sequence>
<dbReference type="EMBL" id="APVH01000034">
    <property type="protein sequence ID" value="EPX79782.1"/>
    <property type="molecule type" value="Genomic_DNA"/>
</dbReference>
<dbReference type="HOGENOM" id="CLU_3172995_0_0_5"/>
<dbReference type="AlphaFoldDB" id="S9QIZ5"/>
<keyword evidence="2" id="KW-1185">Reference proteome</keyword>
<evidence type="ECO:0000313" key="1">
    <source>
        <dbReference type="EMBL" id="EPX79782.1"/>
    </source>
</evidence>
<protein>
    <submittedName>
        <fullName evidence="1">Uncharacterized protein</fullName>
    </submittedName>
</protein>
<proteinExistence type="predicted"/>
<reference evidence="2" key="1">
    <citation type="journal article" date="2014" name="Stand. Genomic Sci.">
        <title>Genome sequence of the exopolysaccharide-producing Salipiger mucosus type strain (DSM 16094(T)), a moderately halophilic member of the Roseobacter clade.</title>
        <authorList>
            <person name="Riedel T."/>
            <person name="Spring S."/>
            <person name="Fiebig A."/>
            <person name="Petersen J."/>
            <person name="Kyrpides N.C."/>
            <person name="Goker M."/>
            <person name="Klenk H.P."/>
        </authorList>
    </citation>
    <scope>NUCLEOTIDE SEQUENCE [LARGE SCALE GENOMIC DNA]</scope>
    <source>
        <strain evidence="2">DSM 16094</strain>
    </source>
</reference>
<dbReference type="RefSeq" id="WP_020043172.1">
    <property type="nucleotide sequence ID" value="NZ_KE557278.1"/>
</dbReference>
<comment type="caution">
    <text evidence="1">The sequence shown here is derived from an EMBL/GenBank/DDBJ whole genome shotgun (WGS) entry which is preliminary data.</text>
</comment>
<name>S9QIZ5_9RHOB</name>
<gene>
    <name evidence="1" type="ORF">Salmuc_05140</name>
</gene>